<accession>D7BAW1</accession>
<proteinExistence type="inferred from homology"/>
<dbReference type="GO" id="GO:0005507">
    <property type="term" value="F:copper ion binding"/>
    <property type="evidence" value="ECO:0007669"/>
    <property type="project" value="TreeGrafter"/>
</dbReference>
<dbReference type="KEGG" id="msv:Mesil_2482"/>
<dbReference type="eggNOG" id="COG1324">
    <property type="taxonomic scope" value="Bacteria"/>
</dbReference>
<dbReference type="InterPro" id="IPR004323">
    <property type="entry name" value="Ion_tolerance_CutA"/>
</dbReference>
<sequence>MSLVVLVTVPDLETARHIARTLVEERLAACANIVPGLVSIYRWEDQINEDPELLLLLKTRLERYEELEGRVKQLHPYTLPEIIALQVHSGSVDYLHWIAQSLALE</sequence>
<dbReference type="Gene3D" id="3.30.70.120">
    <property type="match status" value="1"/>
</dbReference>
<dbReference type="RefSeq" id="WP_013158877.1">
    <property type="nucleotide sequence ID" value="NC_014212.1"/>
</dbReference>
<dbReference type="PANTHER" id="PTHR23419">
    <property type="entry name" value="DIVALENT CATION TOLERANCE CUTA-RELATED"/>
    <property type="match status" value="1"/>
</dbReference>
<dbReference type="Proteomes" id="UP000001916">
    <property type="component" value="Chromosome"/>
</dbReference>
<dbReference type="PANTHER" id="PTHR23419:SF8">
    <property type="entry name" value="FI09726P"/>
    <property type="match status" value="1"/>
</dbReference>
<comment type="similarity">
    <text evidence="1">Belongs to the CutA family.</text>
</comment>
<keyword evidence="3" id="KW-1185">Reference proteome</keyword>
<gene>
    <name evidence="2" type="ordered locus">Mesil_2482</name>
</gene>
<evidence type="ECO:0000313" key="2">
    <source>
        <dbReference type="EMBL" id="ADH64335.1"/>
    </source>
</evidence>
<organism evidence="2 3">
    <name type="scientific">Allomeiothermus silvanus (strain ATCC 700542 / DSM 9946 / NBRC 106475 / NCIMB 13440 / VI-R2)</name>
    <name type="common">Thermus silvanus</name>
    <dbReference type="NCBI Taxonomy" id="526227"/>
    <lineage>
        <taxon>Bacteria</taxon>
        <taxon>Thermotogati</taxon>
        <taxon>Deinococcota</taxon>
        <taxon>Deinococci</taxon>
        <taxon>Thermales</taxon>
        <taxon>Thermaceae</taxon>
        <taxon>Allomeiothermus</taxon>
    </lineage>
</organism>
<dbReference type="Pfam" id="PF03091">
    <property type="entry name" value="CutA1"/>
    <property type="match status" value="1"/>
</dbReference>
<name>D7BAW1_ALLS1</name>
<dbReference type="InterPro" id="IPR011322">
    <property type="entry name" value="N-reg_PII-like_a/b"/>
</dbReference>
<dbReference type="AlphaFoldDB" id="D7BAW1"/>
<dbReference type="SUPFAM" id="SSF54913">
    <property type="entry name" value="GlnB-like"/>
    <property type="match status" value="1"/>
</dbReference>
<dbReference type="EMBL" id="CP002042">
    <property type="protein sequence ID" value="ADH64335.1"/>
    <property type="molecule type" value="Genomic_DNA"/>
</dbReference>
<dbReference type="InterPro" id="IPR015867">
    <property type="entry name" value="N-reg_PII/ATP_PRibTrfase_C"/>
</dbReference>
<dbReference type="GO" id="GO:0010038">
    <property type="term" value="P:response to metal ion"/>
    <property type="evidence" value="ECO:0007669"/>
    <property type="project" value="InterPro"/>
</dbReference>
<dbReference type="HOGENOM" id="CLU_098807_3_1_0"/>
<dbReference type="STRING" id="526227.Mesil_2482"/>
<evidence type="ECO:0000313" key="3">
    <source>
        <dbReference type="Proteomes" id="UP000001916"/>
    </source>
</evidence>
<dbReference type="OrthoDB" id="37622at2"/>
<reference evidence="2 3" key="1">
    <citation type="journal article" date="2010" name="Stand. Genomic Sci.">
        <title>Complete genome sequence of Meiothermus silvanus type strain (VI-R2).</title>
        <authorList>
            <person name="Sikorski J."/>
            <person name="Tindall B.J."/>
            <person name="Lowry S."/>
            <person name="Lucas S."/>
            <person name="Nolan M."/>
            <person name="Copeland A."/>
            <person name="Glavina Del Rio T."/>
            <person name="Tice H."/>
            <person name="Cheng J.F."/>
            <person name="Han C."/>
            <person name="Pitluck S."/>
            <person name="Liolios K."/>
            <person name="Ivanova N."/>
            <person name="Mavromatis K."/>
            <person name="Mikhailova N."/>
            <person name="Pati A."/>
            <person name="Goodwin L."/>
            <person name="Chen A."/>
            <person name="Palaniappan K."/>
            <person name="Land M."/>
            <person name="Hauser L."/>
            <person name="Chang Y.J."/>
            <person name="Jeffries C.D."/>
            <person name="Rohde M."/>
            <person name="Goker M."/>
            <person name="Woyke T."/>
            <person name="Bristow J."/>
            <person name="Eisen J.A."/>
            <person name="Markowitz V."/>
            <person name="Hugenholtz P."/>
            <person name="Kyrpides N.C."/>
            <person name="Klenk H.P."/>
            <person name="Lapidus A."/>
        </authorList>
    </citation>
    <scope>NUCLEOTIDE SEQUENCE [LARGE SCALE GENOMIC DNA]</scope>
    <source>
        <strain evidence="3">ATCC 700542 / DSM 9946 / VI-R2</strain>
    </source>
</reference>
<evidence type="ECO:0000256" key="1">
    <source>
        <dbReference type="ARBA" id="ARBA00010169"/>
    </source>
</evidence>
<protein>
    <submittedName>
        <fullName evidence="2">CutA1 divalent ion tolerance protein</fullName>
    </submittedName>
</protein>